<feature type="transmembrane region" description="Helical" evidence="6">
    <location>
        <begin position="295"/>
        <end position="317"/>
    </location>
</feature>
<evidence type="ECO:0000313" key="8">
    <source>
        <dbReference type="Proteomes" id="UP000325030"/>
    </source>
</evidence>
<dbReference type="RefSeq" id="WP_149564756.1">
    <property type="nucleotide sequence ID" value="NZ_AP018930.1"/>
</dbReference>
<feature type="transmembrane region" description="Helical" evidence="6">
    <location>
        <begin position="163"/>
        <end position="182"/>
    </location>
</feature>
<gene>
    <name evidence="7" type="ORF">IC007_0899</name>
</gene>
<evidence type="ECO:0000313" key="7">
    <source>
        <dbReference type="EMBL" id="BBG26391.1"/>
    </source>
</evidence>
<evidence type="ECO:0000256" key="4">
    <source>
        <dbReference type="ARBA" id="ARBA00022989"/>
    </source>
</evidence>
<sequence length="474" mass="51385">MAELKRKVFHILDLVPLSTSSVAPAFSISAAYGVMTEIMGVHATMSVLVAFPFFLMASLLLRKLNKISPNAGASYHWGAKLVGKRYGLFQFWIVSLAYFLSLPPIVIPAGEYTLDLLYRIGIISYSFESSVLWDSIVGIAWVIVSAIPLILGAKPTAKLTEAFLAVELAVLVSFIVIGIYSIPRSINPFSPSMLFDGSFLFSPRGFLGLAATLVIVATILDGWEIDSYASEESQKPTQWPGLSGIAGLAIVFSIYMVTMPLMSMETPTSALSVSVDPLATWASQVIPRYVWVMDIAVISSTASSLWLTAYILSRVWYSAGREGILPSKFSSVTGNGSPWVAVVSITLLEVVVQILQLSSPSLQSFFGLVLTAAGAFLSLEFSMDALTITYLVVKGSIPQRYGAVSLPTALFMSSVVFLGILDAGQAFGINSSQYALVLLSLILPGLLFLLRNRKMKLVEVKLDDLERDVRKDPT</sequence>
<reference evidence="8" key="1">
    <citation type="submission" date="2018-09" db="EMBL/GenBank/DDBJ databases">
        <title>Complete Genome Sequencing of Sulfolobus sp. JCM 16834.</title>
        <authorList>
            <person name="Kato S."/>
            <person name="Itoh T."/>
            <person name="Ohkuma M."/>
        </authorList>
    </citation>
    <scope>NUCLEOTIDE SEQUENCE [LARGE SCALE GENOMIC DNA]</scope>
    <source>
        <strain evidence="8">IC-007</strain>
    </source>
</reference>
<feature type="transmembrane region" description="Helical" evidence="6">
    <location>
        <begin position="365"/>
        <end position="393"/>
    </location>
</feature>
<dbReference type="AlphaFoldDB" id="A0A510E1M2"/>
<dbReference type="Pfam" id="PF13520">
    <property type="entry name" value="AA_permease_2"/>
    <property type="match status" value="1"/>
</dbReference>
<accession>A0A510E1M2</accession>
<feature type="transmembrane region" description="Helical" evidence="6">
    <location>
        <begin position="338"/>
        <end position="359"/>
    </location>
</feature>
<feature type="transmembrane region" description="Helical" evidence="6">
    <location>
        <begin position="12"/>
        <end position="35"/>
    </location>
</feature>
<evidence type="ECO:0000256" key="3">
    <source>
        <dbReference type="ARBA" id="ARBA00022692"/>
    </source>
</evidence>
<evidence type="ECO:0000256" key="1">
    <source>
        <dbReference type="ARBA" id="ARBA00004651"/>
    </source>
</evidence>
<evidence type="ECO:0000256" key="6">
    <source>
        <dbReference type="SAM" id="Phobius"/>
    </source>
</evidence>
<dbReference type="PIRSF" id="PIRSF006060">
    <property type="entry name" value="AA_transporter"/>
    <property type="match status" value="1"/>
</dbReference>
<keyword evidence="2" id="KW-1003">Cell membrane</keyword>
<dbReference type="Gene3D" id="1.20.1740.10">
    <property type="entry name" value="Amino acid/polyamine transporter I"/>
    <property type="match status" value="1"/>
</dbReference>
<evidence type="ECO:0008006" key="9">
    <source>
        <dbReference type="Google" id="ProtNLM"/>
    </source>
</evidence>
<dbReference type="Proteomes" id="UP000325030">
    <property type="component" value="Chromosome"/>
</dbReference>
<dbReference type="PANTHER" id="PTHR42770">
    <property type="entry name" value="AMINO ACID TRANSPORTER-RELATED"/>
    <property type="match status" value="1"/>
</dbReference>
<dbReference type="GO" id="GO:0005886">
    <property type="term" value="C:plasma membrane"/>
    <property type="evidence" value="ECO:0007669"/>
    <property type="project" value="UniProtKB-SubCell"/>
</dbReference>
<name>A0A510E1M2_9CREN</name>
<organism evidence="7 8">
    <name type="scientific">Sulfuracidifex tepidarius</name>
    <dbReference type="NCBI Taxonomy" id="1294262"/>
    <lineage>
        <taxon>Archaea</taxon>
        <taxon>Thermoproteota</taxon>
        <taxon>Thermoprotei</taxon>
        <taxon>Sulfolobales</taxon>
        <taxon>Sulfolobaceae</taxon>
        <taxon>Sulfuracidifex</taxon>
    </lineage>
</organism>
<comment type="subcellular location">
    <subcellularLocation>
        <location evidence="1">Cell membrane</location>
        <topology evidence="1">Multi-pass membrane protein</topology>
    </subcellularLocation>
</comment>
<feature type="transmembrane region" description="Helical" evidence="6">
    <location>
        <begin position="400"/>
        <end position="421"/>
    </location>
</feature>
<dbReference type="GO" id="GO:0022857">
    <property type="term" value="F:transmembrane transporter activity"/>
    <property type="evidence" value="ECO:0007669"/>
    <property type="project" value="InterPro"/>
</dbReference>
<dbReference type="EMBL" id="AP018930">
    <property type="protein sequence ID" value="BBG26391.1"/>
    <property type="molecule type" value="Genomic_DNA"/>
</dbReference>
<proteinExistence type="predicted"/>
<dbReference type="InterPro" id="IPR050367">
    <property type="entry name" value="APC_superfamily"/>
</dbReference>
<protein>
    <recommendedName>
        <fullName evidence="9">Amino acid permease/ SLC12A domain-containing protein</fullName>
    </recommendedName>
</protein>
<feature type="transmembrane region" description="Helical" evidence="6">
    <location>
        <begin position="89"/>
        <end position="110"/>
    </location>
</feature>
<evidence type="ECO:0000256" key="2">
    <source>
        <dbReference type="ARBA" id="ARBA00022475"/>
    </source>
</evidence>
<keyword evidence="3 6" id="KW-0812">Transmembrane</keyword>
<feature type="transmembrane region" description="Helical" evidence="6">
    <location>
        <begin position="41"/>
        <end position="61"/>
    </location>
</feature>
<feature type="transmembrane region" description="Helical" evidence="6">
    <location>
        <begin position="241"/>
        <end position="262"/>
    </location>
</feature>
<feature type="transmembrane region" description="Helical" evidence="6">
    <location>
        <begin position="433"/>
        <end position="450"/>
    </location>
</feature>
<feature type="transmembrane region" description="Helical" evidence="6">
    <location>
        <begin position="130"/>
        <end position="151"/>
    </location>
</feature>
<feature type="transmembrane region" description="Helical" evidence="6">
    <location>
        <begin position="202"/>
        <end position="220"/>
    </location>
</feature>
<keyword evidence="5 6" id="KW-0472">Membrane</keyword>
<keyword evidence="4 6" id="KW-1133">Transmembrane helix</keyword>
<dbReference type="InterPro" id="IPR002293">
    <property type="entry name" value="AA/rel_permease1"/>
</dbReference>
<dbReference type="PANTHER" id="PTHR42770:SF7">
    <property type="entry name" value="MEMBRANE PROTEIN"/>
    <property type="match status" value="1"/>
</dbReference>
<dbReference type="GeneID" id="41717292"/>
<evidence type="ECO:0000256" key="5">
    <source>
        <dbReference type="ARBA" id="ARBA00023136"/>
    </source>
</evidence>